<gene>
    <name evidence="6" type="ORF">LNN31_06000</name>
</gene>
<evidence type="ECO:0000313" key="6">
    <source>
        <dbReference type="EMBL" id="UYO63969.1"/>
    </source>
</evidence>
<reference evidence="6" key="1">
    <citation type="submission" date="2021-11" db="EMBL/GenBank/DDBJ databases">
        <title>Isoprene-degrading acetogen.</title>
        <authorList>
            <person name="Yang Y."/>
            <person name="Jin H."/>
            <person name="Yan J."/>
        </authorList>
    </citation>
    <scope>NUCLEOTIDE SEQUENCE</scope>
    <source>
        <strain evidence="6">Berkeley</strain>
    </source>
</reference>
<feature type="domain" description="Radical SAM core" evidence="5">
    <location>
        <begin position="89"/>
        <end position="302"/>
    </location>
</feature>
<evidence type="ECO:0000313" key="7">
    <source>
        <dbReference type="Proteomes" id="UP001163550"/>
    </source>
</evidence>
<dbReference type="Gene3D" id="3.20.20.70">
    <property type="entry name" value="Aldolase class I"/>
    <property type="match status" value="1"/>
</dbReference>
<dbReference type="CDD" id="cd01335">
    <property type="entry name" value="Radical_SAM"/>
    <property type="match status" value="1"/>
</dbReference>
<dbReference type="Pfam" id="PF23545">
    <property type="entry name" value="Zn_ribbon_HMPTM"/>
    <property type="match status" value="1"/>
</dbReference>
<keyword evidence="3" id="KW-0408">Iron</keyword>
<dbReference type="InterPro" id="IPR058240">
    <property type="entry name" value="rSAM_sf"/>
</dbReference>
<dbReference type="InterPro" id="IPR034474">
    <property type="entry name" value="Methyltransferase_Class_D"/>
</dbReference>
<keyword evidence="2" id="KW-0479">Metal-binding</keyword>
<dbReference type="SFLD" id="SFLDS00029">
    <property type="entry name" value="Radical_SAM"/>
    <property type="match status" value="1"/>
</dbReference>
<name>A0ABY6HJD7_9FIRM</name>
<protein>
    <submittedName>
        <fullName evidence="6">Radical SAM protein</fullName>
    </submittedName>
</protein>
<dbReference type="RefSeq" id="WP_263993059.1">
    <property type="nucleotide sequence ID" value="NZ_CP087994.1"/>
</dbReference>
<evidence type="ECO:0000256" key="3">
    <source>
        <dbReference type="ARBA" id="ARBA00023004"/>
    </source>
</evidence>
<evidence type="ECO:0000256" key="4">
    <source>
        <dbReference type="ARBA" id="ARBA00023014"/>
    </source>
</evidence>
<dbReference type="PANTHER" id="PTHR43306">
    <property type="entry name" value="7,8-DIHYDRO-6-HYDROXYMETHYLPTERIN DIMETHYLTRANSFERASE"/>
    <property type="match status" value="1"/>
</dbReference>
<evidence type="ECO:0000259" key="5">
    <source>
        <dbReference type="PROSITE" id="PS51918"/>
    </source>
</evidence>
<keyword evidence="1" id="KW-0949">S-adenosyl-L-methionine</keyword>
<dbReference type="Proteomes" id="UP001163550">
    <property type="component" value="Chromosome"/>
</dbReference>
<dbReference type="InterPro" id="IPR007197">
    <property type="entry name" value="rSAM"/>
</dbReference>
<evidence type="ECO:0000256" key="2">
    <source>
        <dbReference type="ARBA" id="ARBA00022723"/>
    </source>
</evidence>
<dbReference type="InterPro" id="IPR056488">
    <property type="entry name" value="Zn_ribbon_HMPTM"/>
</dbReference>
<dbReference type="SFLD" id="SFLDG01100">
    <property type="entry name" value="methyltransferase_(Class_D)"/>
    <property type="match status" value="1"/>
</dbReference>
<sequence>MKEKAIIKETSSVCPVCLKKIPATIVKAKREVYLDKTCPDHGDFSTIVWRGFPSYEQWGEGQEGFGPELLLQEEELGCPYDCGLCVNHKAQTCTVLMEVTADCNMKCPVCFAQANDAEKEAQPELEELKMMLKVVLESGGPFPLQLSGGEPTFREDLPEIIYMAKKMGFEHIQVNTNGLKLAQDPAYAMELKTAGLDLVYLQFDGVTDVVYQATRGRNLTDIKEKAIQHCAEAKLAVQLVPTVIPGVNDQQIGAIIDYAKKWIPTVKGVHFQPVSYFGRFPEAPDNASRITLPEVLQLMEKQTNGEVRVADFLPRKRKDSHCGFSGFYVLDDENRLKPTTSFSNKASNENRPGARIPTNPAVHVRNFIKNRSVYVAEEACACTAAGNTKKAMGTGSLASRAKTHYLSISGMPFQDAWTLDLERLEGCCVHVIDRKTKKMIPFCSKYLTSIDGKELRQ</sequence>
<accession>A0ABY6HJD7</accession>
<dbReference type="PROSITE" id="PS51918">
    <property type="entry name" value="RADICAL_SAM"/>
    <property type="match status" value="1"/>
</dbReference>
<dbReference type="PANTHER" id="PTHR43306:SF1">
    <property type="entry name" value="7,8-DIHYDRO-6-HYDROXYMETHYLPTERIN DIMETHYLTRANSFERASE"/>
    <property type="match status" value="1"/>
</dbReference>
<evidence type="ECO:0000256" key="1">
    <source>
        <dbReference type="ARBA" id="ARBA00022691"/>
    </source>
</evidence>
<dbReference type="SFLD" id="SFLDG01067">
    <property type="entry name" value="SPASM/twitch_domain_containing"/>
    <property type="match status" value="1"/>
</dbReference>
<dbReference type="Pfam" id="PF04055">
    <property type="entry name" value="Radical_SAM"/>
    <property type="match status" value="1"/>
</dbReference>
<dbReference type="SUPFAM" id="SSF102114">
    <property type="entry name" value="Radical SAM enzymes"/>
    <property type="match status" value="1"/>
</dbReference>
<dbReference type="EMBL" id="CP087994">
    <property type="protein sequence ID" value="UYO63969.1"/>
    <property type="molecule type" value="Genomic_DNA"/>
</dbReference>
<organism evidence="6 7">
    <name type="scientific">Acetobacterium wieringae</name>
    <dbReference type="NCBI Taxonomy" id="52694"/>
    <lineage>
        <taxon>Bacteria</taxon>
        <taxon>Bacillati</taxon>
        <taxon>Bacillota</taxon>
        <taxon>Clostridia</taxon>
        <taxon>Eubacteriales</taxon>
        <taxon>Eubacteriaceae</taxon>
        <taxon>Acetobacterium</taxon>
    </lineage>
</organism>
<keyword evidence="4" id="KW-0411">Iron-sulfur</keyword>
<dbReference type="NCBIfam" id="NF045646">
    <property type="entry name" value="rSAM_Se_TrsS"/>
    <property type="match status" value="1"/>
</dbReference>
<keyword evidence="7" id="KW-1185">Reference proteome</keyword>
<dbReference type="InterPro" id="IPR054698">
    <property type="entry name" value="rSAM_Se_TrsS"/>
</dbReference>
<dbReference type="InterPro" id="IPR013785">
    <property type="entry name" value="Aldolase_TIM"/>
</dbReference>
<proteinExistence type="predicted"/>